<accession>A0A4U7B1A9</accession>
<evidence type="ECO:0000313" key="3">
    <source>
        <dbReference type="EMBL" id="TKX22496.1"/>
    </source>
</evidence>
<evidence type="ECO:0000256" key="1">
    <source>
        <dbReference type="SAM" id="MobiDB-lite"/>
    </source>
</evidence>
<organism evidence="3 4">
    <name type="scientific">Elsinoe australis</name>
    <dbReference type="NCBI Taxonomy" id="40998"/>
    <lineage>
        <taxon>Eukaryota</taxon>
        <taxon>Fungi</taxon>
        <taxon>Dikarya</taxon>
        <taxon>Ascomycota</taxon>
        <taxon>Pezizomycotina</taxon>
        <taxon>Dothideomycetes</taxon>
        <taxon>Dothideomycetidae</taxon>
        <taxon>Myriangiales</taxon>
        <taxon>Elsinoaceae</taxon>
        <taxon>Elsinoe</taxon>
    </lineage>
</organism>
<feature type="signal peptide" evidence="2">
    <location>
        <begin position="1"/>
        <end position="16"/>
    </location>
</feature>
<feature type="compositionally biased region" description="Basic and acidic residues" evidence="1">
    <location>
        <begin position="171"/>
        <end position="183"/>
    </location>
</feature>
<comment type="caution">
    <text evidence="3">The sequence shown here is derived from an EMBL/GenBank/DDBJ whole genome shotgun (WGS) entry which is preliminary data.</text>
</comment>
<gene>
    <name evidence="3" type="ORF">C1H76_5278</name>
</gene>
<evidence type="ECO:0000256" key="2">
    <source>
        <dbReference type="SAM" id="SignalP"/>
    </source>
</evidence>
<dbReference type="EMBL" id="PTQR01000066">
    <property type="protein sequence ID" value="TKX22496.1"/>
    <property type="molecule type" value="Genomic_DNA"/>
</dbReference>
<evidence type="ECO:0000313" key="4">
    <source>
        <dbReference type="Proteomes" id="UP000308133"/>
    </source>
</evidence>
<feature type="chain" id="PRO_5020208782" evidence="2">
    <location>
        <begin position="17"/>
        <end position="386"/>
    </location>
</feature>
<keyword evidence="2" id="KW-0732">Signal</keyword>
<dbReference type="AlphaFoldDB" id="A0A4U7B1A9"/>
<name>A0A4U7B1A9_9PEZI</name>
<feature type="region of interest" description="Disordered" evidence="1">
    <location>
        <begin position="167"/>
        <end position="197"/>
    </location>
</feature>
<reference evidence="3 4" key="1">
    <citation type="submission" date="2018-02" db="EMBL/GenBank/DDBJ databases">
        <title>Draft genome sequences of Elsinoe sp., causing black scab on jojoba.</title>
        <authorList>
            <person name="Stodart B."/>
            <person name="Jeffress S."/>
            <person name="Ash G."/>
            <person name="Arun Chinnappa K."/>
        </authorList>
    </citation>
    <scope>NUCLEOTIDE SEQUENCE [LARGE SCALE GENOMIC DNA]</scope>
    <source>
        <strain evidence="3 4">Hillstone_2</strain>
    </source>
</reference>
<proteinExistence type="predicted"/>
<protein>
    <submittedName>
        <fullName evidence="3">Uncharacterized protein</fullName>
    </submittedName>
</protein>
<dbReference type="Proteomes" id="UP000308133">
    <property type="component" value="Unassembled WGS sequence"/>
</dbReference>
<sequence length="386" mass="43993">MLNATLPLMIVSGMLASMLTGIANLTSHGQLMRGLGSPLIGDNGIARLPINVTDVTKRDWKPPVLDDKHWMMQHKSTRCKVDYHHHRKEDSFTIKVRVAREHFQKAANSFTKRLDANCPGARKSELEIDKIFKVTFWSGATLRLRGKMAANTKACVEKSMADVGAGPFAKCDGDSKRSKRSEPPELELSDTPSTPPTLRARIQKRLELPPIDWKLDFHVWRVKGKEHPKHSVPFGIWCKVNFKHRHGHDHVTLHLENVGNELKRPMFFPGPDGRRLTREYAERPGNMILQAIDDECRNSSLRLREFVDVGTKRNHYHNAKWLFRGRIEPHHKRCVERMIMRHNEGQEVKCEGDSKRIGDGYGGYDGSPQQYYDDQLAQARAAGMSG</sequence>